<feature type="domain" description="ABC transmembrane type-1" evidence="8">
    <location>
        <begin position="72"/>
        <end position="261"/>
    </location>
</feature>
<evidence type="ECO:0000313" key="10">
    <source>
        <dbReference type="Proteomes" id="UP000300879"/>
    </source>
</evidence>
<evidence type="ECO:0000256" key="6">
    <source>
        <dbReference type="ARBA" id="ARBA00023136"/>
    </source>
</evidence>
<evidence type="ECO:0000256" key="7">
    <source>
        <dbReference type="RuleBase" id="RU363032"/>
    </source>
</evidence>
<evidence type="ECO:0000259" key="8">
    <source>
        <dbReference type="PROSITE" id="PS50928"/>
    </source>
</evidence>
<dbReference type="GO" id="GO:0005886">
    <property type="term" value="C:plasma membrane"/>
    <property type="evidence" value="ECO:0007669"/>
    <property type="project" value="UniProtKB-SubCell"/>
</dbReference>
<dbReference type="InterPro" id="IPR035906">
    <property type="entry name" value="MetI-like_sf"/>
</dbReference>
<evidence type="ECO:0000256" key="4">
    <source>
        <dbReference type="ARBA" id="ARBA00022692"/>
    </source>
</evidence>
<dbReference type="Proteomes" id="UP000300879">
    <property type="component" value="Chromosome"/>
</dbReference>
<evidence type="ECO:0000313" key="9">
    <source>
        <dbReference type="EMBL" id="QCT00955.1"/>
    </source>
</evidence>
<dbReference type="InterPro" id="IPR000515">
    <property type="entry name" value="MetI-like"/>
</dbReference>
<sequence length="276" mass="31139">MVQRFTMVSGLIRTVLLAILGIVMVFPLAWMISASFKYESEVFQMPIVWIPETLNTSNYVAAVTEFPFAHWYMNTALVTVYIVFFVLFVSTLAGYAFAKLDFAGRNIIFFLFIATMMIPVEVRIIPQFMIFKSLGLINNVLSVALPWMFNAFSIFLMRQFFTSIPNDLIHAARIDGCNEYTTFLRIILPLAKSQITALFILAFTWGWNEYFSALIYINDPLKQVLSVGIASFKGQYSTNFAVQMAGATLALIPIIVVYLFAQKHFVEGVALSGVKG</sequence>
<accession>A0A4P8XF38</accession>
<feature type="transmembrane region" description="Helical" evidence="7">
    <location>
        <begin position="107"/>
        <end position="130"/>
    </location>
</feature>
<keyword evidence="2 7" id="KW-0813">Transport</keyword>
<evidence type="ECO:0000256" key="3">
    <source>
        <dbReference type="ARBA" id="ARBA00022475"/>
    </source>
</evidence>
<gene>
    <name evidence="9" type="ORF">E6C60_0229</name>
</gene>
<dbReference type="PROSITE" id="PS50928">
    <property type="entry name" value="ABC_TM1"/>
    <property type="match status" value="1"/>
</dbReference>
<reference evidence="9 10" key="1">
    <citation type="submission" date="2019-05" db="EMBL/GenBank/DDBJ databases">
        <authorList>
            <person name="Chen C."/>
        </authorList>
    </citation>
    <scope>NUCLEOTIDE SEQUENCE [LARGE SCALE GENOMIC DNA]</scope>
    <source>
        <strain evidence="9 10">HB172198</strain>
    </source>
</reference>
<feature type="transmembrane region" description="Helical" evidence="7">
    <location>
        <begin position="136"/>
        <end position="156"/>
    </location>
</feature>
<name>A0A4P8XF38_9BACL</name>
<keyword evidence="5 7" id="KW-1133">Transmembrane helix</keyword>
<keyword evidence="4 7" id="KW-0812">Transmembrane</keyword>
<feature type="transmembrane region" description="Helical" evidence="7">
    <location>
        <begin position="195"/>
        <end position="217"/>
    </location>
</feature>
<comment type="subcellular location">
    <subcellularLocation>
        <location evidence="1 7">Cell membrane</location>
        <topology evidence="1 7">Multi-pass membrane protein</topology>
    </subcellularLocation>
</comment>
<organism evidence="9 10">
    <name type="scientific">Paenibacillus algicola</name>
    <dbReference type="NCBI Taxonomy" id="2565926"/>
    <lineage>
        <taxon>Bacteria</taxon>
        <taxon>Bacillati</taxon>
        <taxon>Bacillota</taxon>
        <taxon>Bacilli</taxon>
        <taxon>Bacillales</taxon>
        <taxon>Paenibacillaceae</taxon>
        <taxon>Paenibacillus</taxon>
    </lineage>
</organism>
<dbReference type="CDD" id="cd06261">
    <property type="entry name" value="TM_PBP2"/>
    <property type="match status" value="1"/>
</dbReference>
<dbReference type="AlphaFoldDB" id="A0A4P8XF38"/>
<dbReference type="Gene3D" id="1.10.3720.10">
    <property type="entry name" value="MetI-like"/>
    <property type="match status" value="1"/>
</dbReference>
<dbReference type="KEGG" id="palo:E6C60_0229"/>
<feature type="transmembrane region" description="Helical" evidence="7">
    <location>
        <begin position="12"/>
        <end position="32"/>
    </location>
</feature>
<evidence type="ECO:0000256" key="1">
    <source>
        <dbReference type="ARBA" id="ARBA00004651"/>
    </source>
</evidence>
<proteinExistence type="inferred from homology"/>
<dbReference type="RefSeq" id="WP_233281091.1">
    <property type="nucleotide sequence ID" value="NZ_CP040396.1"/>
</dbReference>
<dbReference type="Pfam" id="PF00528">
    <property type="entry name" value="BPD_transp_1"/>
    <property type="match status" value="1"/>
</dbReference>
<dbReference type="PANTHER" id="PTHR43744">
    <property type="entry name" value="ABC TRANSPORTER PERMEASE PROTEIN MG189-RELATED-RELATED"/>
    <property type="match status" value="1"/>
</dbReference>
<protein>
    <submittedName>
        <fullName evidence="9">Binding-protein-dependent transport system inner membrane component</fullName>
    </submittedName>
</protein>
<dbReference type="PANTHER" id="PTHR43744:SF12">
    <property type="entry name" value="ABC TRANSPORTER PERMEASE PROTEIN MG189-RELATED"/>
    <property type="match status" value="1"/>
</dbReference>
<feature type="transmembrane region" description="Helical" evidence="7">
    <location>
        <begin position="240"/>
        <end position="261"/>
    </location>
</feature>
<comment type="similarity">
    <text evidence="7">Belongs to the binding-protein-dependent transport system permease family.</text>
</comment>
<keyword evidence="10" id="KW-1185">Reference proteome</keyword>
<evidence type="ECO:0000256" key="2">
    <source>
        <dbReference type="ARBA" id="ARBA00022448"/>
    </source>
</evidence>
<keyword evidence="3" id="KW-1003">Cell membrane</keyword>
<dbReference type="GO" id="GO:0055085">
    <property type="term" value="P:transmembrane transport"/>
    <property type="evidence" value="ECO:0007669"/>
    <property type="project" value="InterPro"/>
</dbReference>
<dbReference type="SUPFAM" id="SSF161098">
    <property type="entry name" value="MetI-like"/>
    <property type="match status" value="1"/>
</dbReference>
<evidence type="ECO:0000256" key="5">
    <source>
        <dbReference type="ARBA" id="ARBA00022989"/>
    </source>
</evidence>
<keyword evidence="6 7" id="KW-0472">Membrane</keyword>
<feature type="transmembrane region" description="Helical" evidence="7">
    <location>
        <begin position="71"/>
        <end position="95"/>
    </location>
</feature>
<dbReference type="EMBL" id="CP040396">
    <property type="protein sequence ID" value="QCT00955.1"/>
    <property type="molecule type" value="Genomic_DNA"/>
</dbReference>